<accession>A0A1H6MF48</accession>
<evidence type="ECO:0000313" key="3">
    <source>
        <dbReference type="Proteomes" id="UP000199634"/>
    </source>
</evidence>
<feature type="region of interest" description="Disordered" evidence="1">
    <location>
        <begin position="162"/>
        <end position="182"/>
    </location>
</feature>
<gene>
    <name evidence="2" type="ORF">SAMN02927937_02418</name>
</gene>
<organism evidence="2 3">
    <name type="scientific">Paenimyroides marinum</name>
    <dbReference type="NCBI Taxonomy" id="1159016"/>
    <lineage>
        <taxon>Bacteria</taxon>
        <taxon>Pseudomonadati</taxon>
        <taxon>Bacteroidota</taxon>
        <taxon>Flavobacteriia</taxon>
        <taxon>Flavobacteriales</taxon>
        <taxon>Flavobacteriaceae</taxon>
        <taxon>Paenimyroides</taxon>
    </lineage>
</organism>
<dbReference type="InterPro" id="IPR046219">
    <property type="entry name" value="DUF6252"/>
</dbReference>
<dbReference type="PROSITE" id="PS51257">
    <property type="entry name" value="PROKAR_LIPOPROTEIN"/>
    <property type="match status" value="1"/>
</dbReference>
<proteinExistence type="predicted"/>
<name>A0A1H6MF48_9FLAO</name>
<evidence type="ECO:0000313" key="2">
    <source>
        <dbReference type="EMBL" id="SEH96280.1"/>
    </source>
</evidence>
<dbReference type="RefSeq" id="WP_091101341.1">
    <property type="nucleotide sequence ID" value="NZ_FNXE01000041.1"/>
</dbReference>
<dbReference type="AlphaFoldDB" id="A0A1H6MF48"/>
<protein>
    <submittedName>
        <fullName evidence="2">Uncharacterized protein</fullName>
    </submittedName>
</protein>
<dbReference type="OrthoDB" id="1448607at2"/>
<feature type="compositionally biased region" description="Acidic residues" evidence="1">
    <location>
        <begin position="172"/>
        <end position="182"/>
    </location>
</feature>
<keyword evidence="3" id="KW-1185">Reference proteome</keyword>
<dbReference type="Pfam" id="PF19765">
    <property type="entry name" value="DUF6252"/>
    <property type="match status" value="1"/>
</dbReference>
<reference evidence="2 3" key="1">
    <citation type="submission" date="2016-10" db="EMBL/GenBank/DDBJ databases">
        <authorList>
            <person name="de Groot N.N."/>
        </authorList>
    </citation>
    <scope>NUCLEOTIDE SEQUENCE [LARGE SCALE GENOMIC DNA]</scope>
    <source>
        <strain evidence="2 3">CGMCC 1.10825</strain>
    </source>
</reference>
<sequence length="182" mass="20368">MKKYFLIALAAISLVSCEEELTTNTPTFEAMNSYTFWRATKIAANFNDGDLVIVGANDTENITLYIEDYELGQEYTLGTSNYNVATYSKVENDTVYRYSTSSSTGKGYIKLEPIENQVPGTISGTFYAEMVPVDATMVLPDREVVNFNKGVFFRIPITYPPVENPEIPENPETPEDPETPQP</sequence>
<evidence type="ECO:0000256" key="1">
    <source>
        <dbReference type="SAM" id="MobiDB-lite"/>
    </source>
</evidence>
<dbReference type="Proteomes" id="UP000199634">
    <property type="component" value="Unassembled WGS sequence"/>
</dbReference>
<dbReference type="STRING" id="1159016.SAMN02927937_02418"/>
<dbReference type="EMBL" id="FNXE01000041">
    <property type="protein sequence ID" value="SEH96280.1"/>
    <property type="molecule type" value="Genomic_DNA"/>
</dbReference>